<sequence>MFGGDLPVKRQSRKRKRKTNRATVQTTFLWAQIKRNLFMGVHLMWNGTNLLVAEEKTVHFPEIS</sequence>
<protein>
    <submittedName>
        <fullName evidence="2">Uncharacterized protein</fullName>
    </submittedName>
</protein>
<dbReference type="AlphaFoldDB" id="A0A1H8VWH9"/>
<accession>A0A1H8VWH9</accession>
<organism evidence="2 3">
    <name type="scientific">Paenibacillus sophorae</name>
    <dbReference type="NCBI Taxonomy" id="1333845"/>
    <lineage>
        <taxon>Bacteria</taxon>
        <taxon>Bacillati</taxon>
        <taxon>Bacillota</taxon>
        <taxon>Bacilli</taxon>
        <taxon>Bacillales</taxon>
        <taxon>Paenibacillaceae</taxon>
        <taxon>Paenibacillus</taxon>
    </lineage>
</organism>
<reference evidence="2 3" key="1">
    <citation type="submission" date="2016-10" db="EMBL/GenBank/DDBJ databases">
        <authorList>
            <person name="de Groot N.N."/>
        </authorList>
    </citation>
    <scope>NUCLEOTIDE SEQUENCE [LARGE SCALE GENOMIC DNA]</scope>
    <source>
        <strain evidence="2 3">CGMCC 1.10238</strain>
    </source>
</reference>
<evidence type="ECO:0000313" key="3">
    <source>
        <dbReference type="Proteomes" id="UP000198809"/>
    </source>
</evidence>
<evidence type="ECO:0000313" key="2">
    <source>
        <dbReference type="EMBL" id="SEP19741.1"/>
    </source>
</evidence>
<feature type="compositionally biased region" description="Basic residues" evidence="1">
    <location>
        <begin position="10"/>
        <end position="20"/>
    </location>
</feature>
<proteinExistence type="predicted"/>
<dbReference type="Proteomes" id="UP000198809">
    <property type="component" value="Unassembled WGS sequence"/>
</dbReference>
<dbReference type="EMBL" id="FODH01000028">
    <property type="protein sequence ID" value="SEP19741.1"/>
    <property type="molecule type" value="Genomic_DNA"/>
</dbReference>
<name>A0A1H8VWH9_9BACL</name>
<gene>
    <name evidence="2" type="ORF">SAMN04487895_12842</name>
</gene>
<evidence type="ECO:0000256" key="1">
    <source>
        <dbReference type="SAM" id="MobiDB-lite"/>
    </source>
</evidence>
<feature type="region of interest" description="Disordered" evidence="1">
    <location>
        <begin position="1"/>
        <end position="21"/>
    </location>
</feature>